<proteinExistence type="predicted"/>
<evidence type="ECO:0000313" key="2">
    <source>
        <dbReference type="Proteomes" id="UP000290289"/>
    </source>
</evidence>
<keyword evidence="2" id="KW-1185">Reference proteome</keyword>
<reference evidence="1 2" key="1">
    <citation type="submission" date="2018-10" db="EMBL/GenBank/DDBJ databases">
        <title>A high-quality apple genome assembly.</title>
        <authorList>
            <person name="Hu J."/>
        </authorList>
    </citation>
    <scope>NUCLEOTIDE SEQUENCE [LARGE SCALE GENOMIC DNA]</scope>
    <source>
        <strain evidence="2">cv. HFTH1</strain>
        <tissue evidence="1">Young leaf</tissue>
    </source>
</reference>
<sequence length="97" mass="11255">MLNSLYFTLNRCQGTGFGNFVVHEEVLRASFLSETRSFYPTPSSNSLHFTRQVIDHYAVCKLDFSNWWIIELIKLGNLIKVVSNWWSMSYGSGKRRG</sequence>
<protein>
    <submittedName>
        <fullName evidence="1">Uncharacterized protein</fullName>
    </submittedName>
</protein>
<accession>A0A498J520</accession>
<evidence type="ECO:0000313" key="1">
    <source>
        <dbReference type="EMBL" id="RXH88561.1"/>
    </source>
</evidence>
<comment type="caution">
    <text evidence="1">The sequence shown here is derived from an EMBL/GenBank/DDBJ whole genome shotgun (WGS) entry which is preliminary data.</text>
</comment>
<dbReference type="Proteomes" id="UP000290289">
    <property type="component" value="Chromosome 9"/>
</dbReference>
<gene>
    <name evidence="1" type="ORF">DVH24_000160</name>
</gene>
<dbReference type="EMBL" id="RDQH01000335">
    <property type="protein sequence ID" value="RXH88561.1"/>
    <property type="molecule type" value="Genomic_DNA"/>
</dbReference>
<organism evidence="1 2">
    <name type="scientific">Malus domestica</name>
    <name type="common">Apple</name>
    <name type="synonym">Pyrus malus</name>
    <dbReference type="NCBI Taxonomy" id="3750"/>
    <lineage>
        <taxon>Eukaryota</taxon>
        <taxon>Viridiplantae</taxon>
        <taxon>Streptophyta</taxon>
        <taxon>Embryophyta</taxon>
        <taxon>Tracheophyta</taxon>
        <taxon>Spermatophyta</taxon>
        <taxon>Magnoliopsida</taxon>
        <taxon>eudicotyledons</taxon>
        <taxon>Gunneridae</taxon>
        <taxon>Pentapetalae</taxon>
        <taxon>rosids</taxon>
        <taxon>fabids</taxon>
        <taxon>Rosales</taxon>
        <taxon>Rosaceae</taxon>
        <taxon>Amygdaloideae</taxon>
        <taxon>Maleae</taxon>
        <taxon>Malus</taxon>
    </lineage>
</organism>
<name>A0A498J520_MALDO</name>
<dbReference type="AlphaFoldDB" id="A0A498J520"/>